<keyword evidence="5" id="KW-0614">Plasmid</keyword>
<organism evidence="5 6">
    <name type="scientific">Cupriavidus necator (strain ATCC 43291 / DSM 13513 / CCUG 52238 / LMG 8453 / N-1)</name>
    <name type="common">Ralstonia eutropha</name>
    <dbReference type="NCBI Taxonomy" id="1042878"/>
    <lineage>
        <taxon>Bacteria</taxon>
        <taxon>Pseudomonadati</taxon>
        <taxon>Pseudomonadota</taxon>
        <taxon>Betaproteobacteria</taxon>
        <taxon>Burkholderiales</taxon>
        <taxon>Burkholderiaceae</taxon>
        <taxon>Cupriavidus</taxon>
    </lineage>
</organism>
<dbReference type="GO" id="GO:0015979">
    <property type="term" value="P:photosynthesis"/>
    <property type="evidence" value="ECO:0007669"/>
    <property type="project" value="UniProtKB-KW"/>
</dbReference>
<name>F8GYH1_CUPNN</name>
<evidence type="ECO:0000313" key="6">
    <source>
        <dbReference type="Proteomes" id="UP000006798"/>
    </source>
</evidence>
<geneLocation type="plasmid" evidence="5 6">
    <name>pBB2</name>
</geneLocation>
<sequence>MVHVETNAMFACMKTPRRRGAGRLALLLAGAATAAALVQGAAAAEPVRAFRHDAALVGVASAGTRLVAVGERGTVVLSDDGSRNWRHASAPTDVTLTSVHFATPREGWATGHAGTVLHTADGGLTWSRQLDGEAAARLMLAAAGKDPARRAEAQQLVEDGPDKPFLDLYTADASTALVVGAFNLAFRTTDGGRRWVPWQDRIPNPKSLHLYGIAGAGRDLYIAGEQGLLLRSADAGETFRPLASPYRGTFFGVLVQTDGGVIVYGLRGNAFRSTDQGANWSRLALGTTAAITGGVALADGRTALATQAGELFVSEPVRPEAFVRVVPDHTQPFAGAAQQGDRIVLVGARGSSAAPATAGRQ</sequence>
<accession>F8GYH1</accession>
<dbReference type="HOGENOM" id="CLU_063224_1_0_4"/>
<dbReference type="Pfam" id="PF14870">
    <property type="entry name" value="PSII_BNR"/>
    <property type="match status" value="2"/>
</dbReference>
<dbReference type="PANTHER" id="PTHR47199">
    <property type="entry name" value="PHOTOSYSTEM II STABILITY/ASSEMBLY FACTOR HCF136, CHLOROPLASTIC"/>
    <property type="match status" value="1"/>
</dbReference>
<dbReference type="SUPFAM" id="SSF110296">
    <property type="entry name" value="Oligoxyloglucan reducing end-specific cellobiohydrolase"/>
    <property type="match status" value="1"/>
</dbReference>
<gene>
    <name evidence="5" type="ordered locus">CNE_BB2p00980</name>
</gene>
<dbReference type="AlphaFoldDB" id="F8GYH1"/>
<evidence type="ECO:0000256" key="3">
    <source>
        <dbReference type="SAM" id="SignalP"/>
    </source>
</evidence>
<feature type="signal peptide" evidence="3">
    <location>
        <begin position="1"/>
        <end position="34"/>
    </location>
</feature>
<dbReference type="GO" id="GO:0009523">
    <property type="term" value="C:photosystem II"/>
    <property type="evidence" value="ECO:0007669"/>
    <property type="project" value="UniProtKB-KW"/>
</dbReference>
<reference evidence="5 6" key="1">
    <citation type="journal article" date="2011" name="J. Bacteriol.">
        <title>Complete genome sequence of the type strain Cupriavidus necator N-1.</title>
        <authorList>
            <person name="Poehlein A."/>
            <person name="Kusian B."/>
            <person name="Friedrich B."/>
            <person name="Daniel R."/>
            <person name="Bowien B."/>
        </authorList>
    </citation>
    <scope>NUCLEOTIDE SEQUENCE [LARGE SCALE GENOMIC DNA]</scope>
    <source>
        <strain evidence="6">ATCC 43291 / DSM 13513 / CCUG 52238 / LMG 8453 / N-1</strain>
        <plasmid evidence="5 6">pBB2</plasmid>
    </source>
</reference>
<keyword evidence="3" id="KW-0732">Signal</keyword>
<evidence type="ECO:0000259" key="4">
    <source>
        <dbReference type="Pfam" id="PF14870"/>
    </source>
</evidence>
<dbReference type="PANTHER" id="PTHR47199:SF2">
    <property type="entry name" value="PHOTOSYSTEM II STABILITY_ASSEMBLY FACTOR HCF136, CHLOROPLASTIC"/>
    <property type="match status" value="1"/>
</dbReference>
<dbReference type="EMBL" id="CP002880">
    <property type="protein sequence ID" value="AEI82912.1"/>
    <property type="molecule type" value="Genomic_DNA"/>
</dbReference>
<dbReference type="Gene3D" id="2.130.10.10">
    <property type="entry name" value="YVTN repeat-like/Quinoprotein amine dehydrogenase"/>
    <property type="match status" value="2"/>
</dbReference>
<feature type="domain" description="Photosynthesis system II assembly factor Ycf48/Hcf136-like" evidence="4">
    <location>
        <begin position="162"/>
        <end position="293"/>
    </location>
</feature>
<feature type="chain" id="PRO_5003372020" evidence="3">
    <location>
        <begin position="35"/>
        <end position="361"/>
    </location>
</feature>
<feature type="domain" description="Photosynthesis system II assembly factor Ycf48/Hcf136-like" evidence="4">
    <location>
        <begin position="69"/>
        <end position="128"/>
    </location>
</feature>
<evidence type="ECO:0000256" key="2">
    <source>
        <dbReference type="ARBA" id="ARBA00023276"/>
    </source>
</evidence>
<evidence type="ECO:0000256" key="1">
    <source>
        <dbReference type="ARBA" id="ARBA00022531"/>
    </source>
</evidence>
<dbReference type="KEGG" id="cnc:CNE_BB2p00980"/>
<dbReference type="Proteomes" id="UP000006798">
    <property type="component" value="Plasmid pBB2"/>
</dbReference>
<evidence type="ECO:0000313" key="5">
    <source>
        <dbReference type="EMBL" id="AEI82912.1"/>
    </source>
</evidence>
<dbReference type="InterPro" id="IPR028203">
    <property type="entry name" value="PSII_CF48-like_dom"/>
</dbReference>
<keyword evidence="2" id="KW-0604">Photosystem II</keyword>
<proteinExistence type="predicted"/>
<keyword evidence="1" id="KW-0602">Photosynthesis</keyword>
<protein>
    <submittedName>
        <fullName evidence="5">Transporter</fullName>
    </submittedName>
</protein>
<dbReference type="InterPro" id="IPR015943">
    <property type="entry name" value="WD40/YVTN_repeat-like_dom_sf"/>
</dbReference>